<dbReference type="InterPro" id="IPR011664">
    <property type="entry name" value="Abi_system_AbiD/AbiF-like"/>
</dbReference>
<accession>A0AAP7CCM2</accession>
<dbReference type="Proteomes" id="UP000591626">
    <property type="component" value="Unassembled WGS sequence"/>
</dbReference>
<comment type="caution">
    <text evidence="1">The sequence shown here is derived from an EMBL/GenBank/DDBJ whole genome shotgun (WGS) entry which is preliminary data.</text>
</comment>
<reference evidence="1 2" key="1">
    <citation type="submission" date="2020-03" db="EMBL/GenBank/DDBJ databases">
        <title>Draft genome sequences of bacterial isolates from the female urobiome.</title>
        <authorList>
            <person name="Miller-Ensminger T."/>
            <person name="Wolfe A.J."/>
            <person name="Putonti C."/>
        </authorList>
    </citation>
    <scope>NUCLEOTIDE SEQUENCE [LARGE SCALE GENOMIC DNA]</scope>
    <source>
        <strain evidence="1 2">UMB8490</strain>
    </source>
</reference>
<sequence length="480" mass="56284">MDDEVLNAYRQSKYAKPYFFIDDQLAKLRTHGLVIQNSEAARSMLRECGYFRFTGYAYYFKQDDDFPPGTTFGQIVDLYKFDESVRKKFVEGLEMIEVWLRSQLSNRLGFYHPFAHRIPAYLRKDSSIWTAGSLSIKQSKHIGWIADYSREERRSQSDFVQHFRRKYGPHLPVWAATEIMTMGTLRRLFDLLHEEDAALIAARAGITLKNGKGDHGTFSRWLDHFRYLRNVCAHYGRVWNKVFDTSLAEPRDHIQELSHLKGLPHKPYKTIAAMRFLFARIYPGSSWSEEMVNLLQSFVRRSGIPLVAMGFPEGWDEELIWRRNYEPDLHDYKVIDHINQIECITQPKLLETFHPERDERGRKDLLRYLVKNKGVFLHETGETKYYPTFQFNTDLSDVDPNVGNVNEVLIDKFAGREPVAQAVQQWWVRSSPVKWCSRLCFRLGMQFGVLGYAVSWWWSPWSSPCRCMRCLVCSSADSDM</sequence>
<evidence type="ECO:0000313" key="2">
    <source>
        <dbReference type="Proteomes" id="UP000591626"/>
    </source>
</evidence>
<proteinExistence type="predicted"/>
<dbReference type="Pfam" id="PF07751">
    <property type="entry name" value="Abi_2"/>
    <property type="match status" value="1"/>
</dbReference>
<gene>
    <name evidence="1" type="ORF">HC138_07325</name>
</gene>
<name>A0AAP7CCM2_9CORY</name>
<evidence type="ECO:0000313" key="1">
    <source>
        <dbReference type="EMBL" id="NJJ04156.1"/>
    </source>
</evidence>
<dbReference type="EMBL" id="JAAUVV010000012">
    <property type="protein sequence ID" value="NJJ04156.1"/>
    <property type="molecule type" value="Genomic_DNA"/>
</dbReference>
<organism evidence="1 2">
    <name type="scientific">Corynebacterium coyleae</name>
    <dbReference type="NCBI Taxonomy" id="53374"/>
    <lineage>
        <taxon>Bacteria</taxon>
        <taxon>Bacillati</taxon>
        <taxon>Actinomycetota</taxon>
        <taxon>Actinomycetes</taxon>
        <taxon>Mycobacteriales</taxon>
        <taxon>Corynebacteriaceae</taxon>
        <taxon>Corynebacterium</taxon>
    </lineage>
</organism>
<dbReference type="AlphaFoldDB" id="A0AAP7CCM2"/>
<protein>
    <submittedName>
        <fullName evidence="1">Abi family protein</fullName>
    </submittedName>
</protein>